<dbReference type="Pfam" id="PF02839">
    <property type="entry name" value="CBM_5_12"/>
    <property type="match status" value="1"/>
</dbReference>
<organism evidence="3 4">
    <name type="scientific">Yanshouia hominis</name>
    <dbReference type="NCBI Taxonomy" id="2763673"/>
    <lineage>
        <taxon>Bacteria</taxon>
        <taxon>Bacillati</taxon>
        <taxon>Bacillota</taxon>
        <taxon>Clostridia</taxon>
        <taxon>Eubacteriales</taxon>
        <taxon>Oscillospiraceae</taxon>
        <taxon>Yanshouia</taxon>
    </lineage>
</organism>
<name>A0ABR7NNA3_9FIRM</name>
<keyword evidence="4" id="KW-1185">Reference proteome</keyword>
<dbReference type="CDD" id="cd12214">
    <property type="entry name" value="ChiA1_BD"/>
    <property type="match status" value="1"/>
</dbReference>
<keyword evidence="1" id="KW-0378">Hydrolase</keyword>
<comment type="caution">
    <text evidence="3">The sequence shown here is derived from an EMBL/GenBank/DDBJ whole genome shotgun (WGS) entry which is preliminary data.</text>
</comment>
<dbReference type="Proteomes" id="UP000658131">
    <property type="component" value="Unassembled WGS sequence"/>
</dbReference>
<evidence type="ECO:0000259" key="2">
    <source>
        <dbReference type="SMART" id="SM00495"/>
    </source>
</evidence>
<evidence type="ECO:0000313" key="4">
    <source>
        <dbReference type="Proteomes" id="UP000658131"/>
    </source>
</evidence>
<proteinExistence type="predicted"/>
<evidence type="ECO:0000256" key="1">
    <source>
        <dbReference type="ARBA" id="ARBA00022801"/>
    </source>
</evidence>
<feature type="non-terminal residue" evidence="3">
    <location>
        <position position="132"/>
    </location>
</feature>
<evidence type="ECO:0000313" key="3">
    <source>
        <dbReference type="EMBL" id="MBC8577878.1"/>
    </source>
</evidence>
<dbReference type="InterPro" id="IPR036573">
    <property type="entry name" value="CBM_sf_5/12"/>
</dbReference>
<reference evidence="3 4" key="1">
    <citation type="submission" date="2020-08" db="EMBL/GenBank/DDBJ databases">
        <title>Genome public.</title>
        <authorList>
            <person name="Liu C."/>
            <person name="Sun Q."/>
        </authorList>
    </citation>
    <scope>NUCLEOTIDE SEQUENCE [LARGE SCALE GENOMIC DNA]</scope>
    <source>
        <strain evidence="3 4">BX1</strain>
    </source>
</reference>
<dbReference type="RefSeq" id="WP_369073957.1">
    <property type="nucleotide sequence ID" value="NZ_JACRTB010000065.1"/>
</dbReference>
<sequence>MTNIDLMRQLRKAMMAFAATAGDEQAAAFPSLFPAWSAAGVAYAAGDRVQYGDLLYKCLTAHTSQESWTPPAAPSLWVRIDDPAVEWPEWRQPQGSTDAYAMGAKVSHNGKHWISTADANVWEPGVYGWEEA</sequence>
<dbReference type="Gene3D" id="2.10.10.90">
    <property type="match status" value="1"/>
</dbReference>
<accession>A0ABR7NNA3</accession>
<dbReference type="EMBL" id="JACRTB010000065">
    <property type="protein sequence ID" value="MBC8577878.1"/>
    <property type="molecule type" value="Genomic_DNA"/>
</dbReference>
<gene>
    <name evidence="3" type="ORF">H8717_15980</name>
</gene>
<dbReference type="SUPFAM" id="SSF51055">
    <property type="entry name" value="Carbohydrate binding domain"/>
    <property type="match status" value="1"/>
</dbReference>
<dbReference type="InterPro" id="IPR003610">
    <property type="entry name" value="CBM5/12"/>
</dbReference>
<protein>
    <recommendedName>
        <fullName evidence="2">Chitin-binding type-3 domain-containing protein</fullName>
    </recommendedName>
</protein>
<dbReference type="SMART" id="SM00495">
    <property type="entry name" value="ChtBD3"/>
    <property type="match status" value="1"/>
</dbReference>
<feature type="domain" description="Chitin-binding type-3" evidence="2">
    <location>
        <begin position="33"/>
        <end position="80"/>
    </location>
</feature>